<keyword evidence="1" id="KW-0812">Transmembrane</keyword>
<dbReference type="Gene3D" id="3.40.50.1820">
    <property type="entry name" value="alpha/beta hydrolase"/>
    <property type="match status" value="1"/>
</dbReference>
<evidence type="ECO:0000256" key="1">
    <source>
        <dbReference type="SAM" id="Phobius"/>
    </source>
</evidence>
<dbReference type="InterPro" id="IPR022742">
    <property type="entry name" value="Hydrolase_4"/>
</dbReference>
<comment type="caution">
    <text evidence="3">The sequence shown here is derived from an EMBL/GenBank/DDBJ whole genome shotgun (WGS) entry which is preliminary data.</text>
</comment>
<dbReference type="Pfam" id="PF12146">
    <property type="entry name" value="Hydrolase_4"/>
    <property type="match status" value="1"/>
</dbReference>
<sequence length="348" mass="37841">MTSTTDLETSCRRRGLHRVLRFLAIVPVLGLLVQIGACGPTYQTAGPPRTEAALTGDALVMADGYRLPVRVHRAVGPEPLAVVVALHGFNDYSNAWAESTGRWSANGLTVYAYDQRGFGQADRRGIWPGVDTLTGDLRQVIGVVRERHPGKPLYLVGESMGGAVIMALLGRPDPPEVDGAVLAAPAVWSRKTMANWMASGLEILRTIIPGVVLTGEGIRKQASDNIEMLIGLGRDPLVIKGARVDAISGLVDLMDAAYEAAPKIDTPLLVLYGERDEIVPQASVEKTLDRMTVEPDLAFYPKGWHLLFRDLNGPIVQHDVWHWIVRGGPRLPSGADRRAETRLARSEQ</sequence>
<keyword evidence="1" id="KW-0472">Membrane</keyword>
<proteinExistence type="predicted"/>
<keyword evidence="4" id="KW-1185">Reference proteome</keyword>
<reference evidence="3 4" key="1">
    <citation type="submission" date="2017-11" db="EMBL/GenBank/DDBJ databases">
        <title>Draft genome sequence of Rhizobiales bacterium SY3-13.</title>
        <authorList>
            <person name="Sun C."/>
        </authorList>
    </citation>
    <scope>NUCLEOTIDE SEQUENCE [LARGE SCALE GENOMIC DNA]</scope>
    <source>
        <strain evidence="3 4">SY3-13</strain>
    </source>
</reference>
<evidence type="ECO:0000313" key="3">
    <source>
        <dbReference type="EMBL" id="PJK30992.1"/>
    </source>
</evidence>
<accession>A0A2M9G5K7</accession>
<feature type="domain" description="Serine aminopeptidase S33" evidence="2">
    <location>
        <begin position="78"/>
        <end position="311"/>
    </location>
</feature>
<dbReference type="EMBL" id="PHIG01000011">
    <property type="protein sequence ID" value="PJK30992.1"/>
    <property type="molecule type" value="Genomic_DNA"/>
</dbReference>
<evidence type="ECO:0000313" key="4">
    <source>
        <dbReference type="Proteomes" id="UP000229498"/>
    </source>
</evidence>
<dbReference type="GO" id="GO:0016787">
    <property type="term" value="F:hydrolase activity"/>
    <property type="evidence" value="ECO:0007669"/>
    <property type="project" value="UniProtKB-KW"/>
</dbReference>
<keyword evidence="1" id="KW-1133">Transmembrane helix</keyword>
<gene>
    <name evidence="3" type="ORF">CVT23_03770</name>
</gene>
<feature type="transmembrane region" description="Helical" evidence="1">
    <location>
        <begin position="19"/>
        <end position="37"/>
    </location>
</feature>
<dbReference type="InterPro" id="IPR029058">
    <property type="entry name" value="AB_hydrolase_fold"/>
</dbReference>
<keyword evidence="3" id="KW-0378">Hydrolase</keyword>
<dbReference type="AlphaFoldDB" id="A0A2M9G5K7"/>
<evidence type="ECO:0000259" key="2">
    <source>
        <dbReference type="Pfam" id="PF12146"/>
    </source>
</evidence>
<dbReference type="PRINTS" id="PR00111">
    <property type="entry name" value="ABHYDROLASE"/>
</dbReference>
<dbReference type="SUPFAM" id="SSF53474">
    <property type="entry name" value="alpha/beta-Hydrolases"/>
    <property type="match status" value="1"/>
</dbReference>
<dbReference type="Proteomes" id="UP000229498">
    <property type="component" value="Unassembled WGS sequence"/>
</dbReference>
<dbReference type="PANTHER" id="PTHR11614">
    <property type="entry name" value="PHOSPHOLIPASE-RELATED"/>
    <property type="match status" value="1"/>
</dbReference>
<dbReference type="InterPro" id="IPR051044">
    <property type="entry name" value="MAG_DAG_Lipase"/>
</dbReference>
<dbReference type="OrthoDB" id="9806902at2"/>
<organism evidence="3 4">
    <name type="scientific">Minwuia thermotolerans</name>
    <dbReference type="NCBI Taxonomy" id="2056226"/>
    <lineage>
        <taxon>Bacteria</taxon>
        <taxon>Pseudomonadati</taxon>
        <taxon>Pseudomonadota</taxon>
        <taxon>Alphaproteobacteria</taxon>
        <taxon>Minwuiales</taxon>
        <taxon>Minwuiaceae</taxon>
        <taxon>Minwuia</taxon>
    </lineage>
</organism>
<protein>
    <submittedName>
        <fullName evidence="3">Alpha/beta hydrolase</fullName>
    </submittedName>
</protein>
<name>A0A2M9G5K7_9PROT</name>
<dbReference type="InterPro" id="IPR000073">
    <property type="entry name" value="AB_hydrolase_1"/>
</dbReference>